<dbReference type="Proteomes" id="UP000198287">
    <property type="component" value="Unassembled WGS sequence"/>
</dbReference>
<dbReference type="OMA" id="FITEATC"/>
<sequence>MIISVIAVIFAALCSIATPAPQPRIEFDRVTFISKFDNKVITTTEYIEDPGPYNIYASIAQNDQGLPDQRWSAYVYDDSSINVSPLGGQFWNSFSTYKPCPDCFATNENWDALLQNSTLELFSPSQILNSTAMLKSRWTDLCLTNPGDNYLMKGPCNASDIGQIWTIVWLDQ</sequence>
<keyword evidence="1" id="KW-0732">Signal</keyword>
<evidence type="ECO:0000313" key="2">
    <source>
        <dbReference type="EMBL" id="OXA37454.1"/>
    </source>
</evidence>
<comment type="caution">
    <text evidence="2">The sequence shown here is derived from an EMBL/GenBank/DDBJ whole genome shotgun (WGS) entry which is preliminary data.</text>
</comment>
<keyword evidence="3" id="KW-1185">Reference proteome</keyword>
<gene>
    <name evidence="2" type="ORF">Fcan01_27782</name>
</gene>
<accession>A0A226CXW6</accession>
<dbReference type="EMBL" id="LNIX01000057">
    <property type="protein sequence ID" value="OXA37454.1"/>
    <property type="molecule type" value="Genomic_DNA"/>
</dbReference>
<protein>
    <recommendedName>
        <fullName evidence="4">Ricin B lectin domain-containing protein</fullName>
    </recommendedName>
</protein>
<proteinExistence type="predicted"/>
<evidence type="ECO:0000256" key="1">
    <source>
        <dbReference type="SAM" id="SignalP"/>
    </source>
</evidence>
<feature type="signal peptide" evidence="1">
    <location>
        <begin position="1"/>
        <end position="19"/>
    </location>
</feature>
<name>A0A226CXW6_FOLCA</name>
<feature type="chain" id="PRO_5013325116" description="Ricin B lectin domain-containing protein" evidence="1">
    <location>
        <begin position="20"/>
        <end position="172"/>
    </location>
</feature>
<dbReference type="AlphaFoldDB" id="A0A226CXW6"/>
<evidence type="ECO:0000313" key="3">
    <source>
        <dbReference type="Proteomes" id="UP000198287"/>
    </source>
</evidence>
<organism evidence="2 3">
    <name type="scientific">Folsomia candida</name>
    <name type="common">Springtail</name>
    <dbReference type="NCBI Taxonomy" id="158441"/>
    <lineage>
        <taxon>Eukaryota</taxon>
        <taxon>Metazoa</taxon>
        <taxon>Ecdysozoa</taxon>
        <taxon>Arthropoda</taxon>
        <taxon>Hexapoda</taxon>
        <taxon>Collembola</taxon>
        <taxon>Entomobryomorpha</taxon>
        <taxon>Isotomoidea</taxon>
        <taxon>Isotomidae</taxon>
        <taxon>Proisotominae</taxon>
        <taxon>Folsomia</taxon>
    </lineage>
</organism>
<reference evidence="2 3" key="1">
    <citation type="submission" date="2015-12" db="EMBL/GenBank/DDBJ databases">
        <title>The genome of Folsomia candida.</title>
        <authorList>
            <person name="Faddeeva A."/>
            <person name="Derks M.F."/>
            <person name="Anvar Y."/>
            <person name="Smit S."/>
            <person name="Van Straalen N."/>
            <person name="Roelofs D."/>
        </authorList>
    </citation>
    <scope>NUCLEOTIDE SEQUENCE [LARGE SCALE GENOMIC DNA]</scope>
    <source>
        <strain evidence="2 3">VU population</strain>
        <tissue evidence="2">Whole body</tissue>
    </source>
</reference>
<evidence type="ECO:0008006" key="4">
    <source>
        <dbReference type="Google" id="ProtNLM"/>
    </source>
</evidence>